<organism evidence="4 5">
    <name type="scientific">Mya arenaria</name>
    <name type="common">Soft-shell clam</name>
    <dbReference type="NCBI Taxonomy" id="6604"/>
    <lineage>
        <taxon>Eukaryota</taxon>
        <taxon>Metazoa</taxon>
        <taxon>Spiralia</taxon>
        <taxon>Lophotrochozoa</taxon>
        <taxon>Mollusca</taxon>
        <taxon>Bivalvia</taxon>
        <taxon>Autobranchia</taxon>
        <taxon>Heteroconchia</taxon>
        <taxon>Euheterodonta</taxon>
        <taxon>Imparidentia</taxon>
        <taxon>Neoheterodontei</taxon>
        <taxon>Myida</taxon>
        <taxon>Myoidea</taxon>
        <taxon>Myidae</taxon>
        <taxon>Mya</taxon>
    </lineage>
</organism>
<feature type="compositionally biased region" description="Basic and acidic residues" evidence="2">
    <location>
        <begin position="1063"/>
        <end position="1075"/>
    </location>
</feature>
<evidence type="ECO:0000259" key="3">
    <source>
        <dbReference type="PROSITE" id="PS50157"/>
    </source>
</evidence>
<keyword evidence="1" id="KW-0862">Zinc</keyword>
<feature type="compositionally biased region" description="Basic and acidic residues" evidence="2">
    <location>
        <begin position="857"/>
        <end position="867"/>
    </location>
</feature>
<gene>
    <name evidence="4" type="ORF">MAR_025287</name>
</gene>
<dbReference type="Proteomes" id="UP001164746">
    <property type="component" value="Chromosome 3"/>
</dbReference>
<evidence type="ECO:0000313" key="5">
    <source>
        <dbReference type="Proteomes" id="UP001164746"/>
    </source>
</evidence>
<feature type="region of interest" description="Disordered" evidence="2">
    <location>
        <begin position="409"/>
        <end position="508"/>
    </location>
</feature>
<dbReference type="PROSITE" id="PS50157">
    <property type="entry name" value="ZINC_FINGER_C2H2_2"/>
    <property type="match status" value="2"/>
</dbReference>
<feature type="compositionally biased region" description="Polar residues" evidence="2">
    <location>
        <begin position="1076"/>
        <end position="1100"/>
    </location>
</feature>
<feature type="compositionally biased region" description="Low complexity" evidence="2">
    <location>
        <begin position="431"/>
        <end position="442"/>
    </location>
</feature>
<accession>A0ABY7DTZ4</accession>
<proteinExistence type="predicted"/>
<feature type="domain" description="C2H2-type" evidence="3">
    <location>
        <begin position="594"/>
        <end position="622"/>
    </location>
</feature>
<dbReference type="SMART" id="SM00355">
    <property type="entry name" value="ZnF_C2H2"/>
    <property type="match status" value="4"/>
</dbReference>
<feature type="compositionally biased region" description="Polar residues" evidence="2">
    <location>
        <begin position="744"/>
        <end position="758"/>
    </location>
</feature>
<evidence type="ECO:0000313" key="4">
    <source>
        <dbReference type="EMBL" id="WAR00915.1"/>
    </source>
</evidence>
<feature type="compositionally biased region" description="Acidic residues" evidence="2">
    <location>
        <begin position="872"/>
        <end position="889"/>
    </location>
</feature>
<feature type="compositionally biased region" description="Polar residues" evidence="2">
    <location>
        <begin position="472"/>
        <end position="495"/>
    </location>
</feature>
<feature type="region of interest" description="Disordered" evidence="2">
    <location>
        <begin position="1"/>
        <end position="21"/>
    </location>
</feature>
<reference evidence="4" key="1">
    <citation type="submission" date="2022-11" db="EMBL/GenBank/DDBJ databases">
        <title>Centuries of genome instability and evolution in soft-shell clam transmissible cancer (bioRxiv).</title>
        <authorList>
            <person name="Hart S.F.M."/>
            <person name="Yonemitsu M.A."/>
            <person name="Giersch R.M."/>
            <person name="Beal B.F."/>
            <person name="Arriagada G."/>
            <person name="Davis B.W."/>
            <person name="Ostrander E.A."/>
            <person name="Goff S.P."/>
            <person name="Metzger M.J."/>
        </authorList>
    </citation>
    <scope>NUCLEOTIDE SEQUENCE</scope>
    <source>
        <strain evidence="4">MELC-2E11</strain>
        <tissue evidence="4">Siphon/mantle</tissue>
    </source>
</reference>
<feature type="region of interest" description="Disordered" evidence="2">
    <location>
        <begin position="775"/>
        <end position="889"/>
    </location>
</feature>
<feature type="domain" description="C2H2-type" evidence="3">
    <location>
        <begin position="949"/>
        <end position="972"/>
    </location>
</feature>
<dbReference type="PANTHER" id="PTHR15021">
    <property type="entry name" value="DISCONNECTED-RELATED"/>
    <property type="match status" value="1"/>
</dbReference>
<dbReference type="Gene3D" id="3.30.160.60">
    <property type="entry name" value="Classic Zinc Finger"/>
    <property type="match status" value="1"/>
</dbReference>
<feature type="region of interest" description="Disordered" evidence="2">
    <location>
        <begin position="635"/>
        <end position="703"/>
    </location>
</feature>
<keyword evidence="1" id="KW-0863">Zinc-finger</keyword>
<feature type="compositionally biased region" description="Basic and acidic residues" evidence="2">
    <location>
        <begin position="917"/>
        <end position="935"/>
    </location>
</feature>
<feature type="region of interest" description="Disordered" evidence="2">
    <location>
        <begin position="732"/>
        <end position="759"/>
    </location>
</feature>
<protein>
    <submittedName>
        <fullName evidence="4">BNC2-like protein</fullName>
    </submittedName>
</protein>
<dbReference type="EMBL" id="CP111014">
    <property type="protein sequence ID" value="WAR00915.1"/>
    <property type="molecule type" value="Genomic_DNA"/>
</dbReference>
<evidence type="ECO:0000256" key="2">
    <source>
        <dbReference type="SAM" id="MobiDB-lite"/>
    </source>
</evidence>
<feature type="compositionally biased region" description="Basic and acidic residues" evidence="2">
    <location>
        <begin position="658"/>
        <end position="667"/>
    </location>
</feature>
<feature type="compositionally biased region" description="Polar residues" evidence="2">
    <location>
        <begin position="676"/>
        <end position="696"/>
    </location>
</feature>
<keyword evidence="5" id="KW-1185">Reference proteome</keyword>
<feature type="region of interest" description="Disordered" evidence="2">
    <location>
        <begin position="902"/>
        <end position="935"/>
    </location>
</feature>
<dbReference type="PANTHER" id="PTHR15021:SF0">
    <property type="entry name" value="DISCO-RELATED, ISOFORM A-RELATED"/>
    <property type="match status" value="1"/>
</dbReference>
<dbReference type="InterPro" id="IPR040436">
    <property type="entry name" value="Disconnected-like"/>
</dbReference>
<dbReference type="InterPro" id="IPR013087">
    <property type="entry name" value="Znf_C2H2_type"/>
</dbReference>
<feature type="region of interest" description="Disordered" evidence="2">
    <location>
        <begin position="1063"/>
        <end position="1149"/>
    </location>
</feature>
<sequence length="1149" mass="127131">MFTFGCPGNGPSGSQVSGAGVPDRHGLPPYLSDKRHPRPRLAHAAAVTIAEGSFHFLASVLRQGTLLGPEVNVISRNKSSETIDKRCLMVASIAGWLLYQAADYQGRQLGFHYVTWLAYLLPEASSAFIAHCLISLPNDIVTMNDRCSNFLILLELLFDKNESGNYSEVLQQHMICDCHSCLCLSLSWMNVAVGPAIQGISVSTELINSLSAAGVFEEFQVPFKFGNHSTLDKLGYRHVFNAGLQVEIVQPNIVFDIASLMLYGAQATPIRLKILLDRLFSVLQHEEVLQVLHGFGWTYEDYARGYILQETSGRVLDKWICATRDEEFVIMQQFLRFGETKSIAQEIILQDTKERQDIFLKQTTHNDSEIKKFIDRSNLSMQNLIRPFDVRHLFGARLPYLSPTGSRLLSPPLGFSTPTSSSRDLRPPLISVSSTSPVTTSPLGRLQTMQPFDYRRESVSPSALSPGEKPSSRASPKSESPQNLSKNPASAQSTPPHTPFTPVKHENEPHMSHISLPQTLHLGGPALILPALQRHGPPDDGVINFSLKEDQDSQSYYDRKNKHLRKSSNPIKRNWMPDPSFGASMIGPNGKKRVLCTACNKSFCDKGALKIHYSAVHLKEMHKCSVEGCTMMFSSRRSRNRHSANPNPKLHMPQKRPKIPEGARLVDDGTGASAKRQLSSPPSVFMSNSMMSQSPGSMVECPSQRPFYADPNITMPVFPTAAKRLKLDGLDDGPKDLSLPIMRSGQSSRETSPGNASLSLVPDHVLDEYQNAVKGSLDDSQDSDSSNTQATGSPGQPRLHNRRKNIPTRLAQPYREPNGCNEESLTSRENVDGNEHENLKNGSDVAKLEVDNECSDIDDRSLDKSDGKLVINDDEDDSCNEDDEEDDDMDTGEVLDFAMHMPEGLDGENMSGPDSNDASHDSNEDSSDNSKHGESLSDVEIPLDKENPKQCISCGKAFLNIFGLKIHYKNVHLKLMHKCTVEGCSASFPSKRSRDRHSSNLNLHRKLLLTAEDQNSASGETDDNQNFRADVIQKLYEQNMSSDDDNAEPTDLSQPVVNGKFTNDKAIHDTDHDNCVNENKTNESNSDFLGSAEHQNGTQEEPSEDMDLPKNNNSKSLVDKVSPNTRKSRRQVGQGDIRKTTVGDKAVSV</sequence>
<feature type="compositionally biased region" description="Basic and acidic residues" evidence="2">
    <location>
        <begin position="825"/>
        <end position="839"/>
    </location>
</feature>
<evidence type="ECO:0000256" key="1">
    <source>
        <dbReference type="PROSITE-ProRule" id="PRU00042"/>
    </source>
</evidence>
<name>A0ABY7DTZ4_MYAAR</name>
<dbReference type="PROSITE" id="PS00028">
    <property type="entry name" value="ZINC_FINGER_C2H2_1"/>
    <property type="match status" value="2"/>
</dbReference>
<keyword evidence="1" id="KW-0479">Metal-binding</keyword>
<feature type="region of interest" description="Disordered" evidence="2">
    <location>
        <begin position="554"/>
        <end position="576"/>
    </location>
</feature>